<protein>
    <submittedName>
        <fullName evidence="5">Uncharacterized protein</fullName>
    </submittedName>
</protein>
<evidence type="ECO:0000313" key="6">
    <source>
        <dbReference type="Proteomes" id="UP001152747"/>
    </source>
</evidence>
<dbReference type="Proteomes" id="UP001152747">
    <property type="component" value="Unassembled WGS sequence"/>
</dbReference>
<keyword evidence="2" id="KW-0472">Membrane</keyword>
<dbReference type="InterPro" id="IPR002619">
    <property type="entry name" value="CX"/>
</dbReference>
<dbReference type="EMBL" id="CANHGI010000003">
    <property type="protein sequence ID" value="CAI5445093.1"/>
    <property type="molecule type" value="Genomic_DNA"/>
</dbReference>
<dbReference type="Pfam" id="PF17900">
    <property type="entry name" value="Peptidase_M1_N"/>
    <property type="match status" value="1"/>
</dbReference>
<feature type="region of interest" description="Disordered" evidence="1">
    <location>
        <begin position="1097"/>
        <end position="1142"/>
    </location>
</feature>
<evidence type="ECO:0000259" key="4">
    <source>
        <dbReference type="Pfam" id="PF17900"/>
    </source>
</evidence>
<keyword evidence="6" id="KW-1185">Reference proteome</keyword>
<feature type="compositionally biased region" description="Low complexity" evidence="1">
    <location>
        <begin position="91"/>
        <end position="109"/>
    </location>
</feature>
<sequence length="1142" mass="125444">MTPPAKKPAKSWLLYLLAIVLVAIGVCAALIIYLTLIRGPEEVQDISDSELLLSGLNSTTSIPVTTTSTVLITSTVAGTTTGKIEDEETSSTEASTTTTTTTEEPSTTTEVEEIAVPLDVSSILKEKTKDFEVVEKCADIDVLPVSCQHQSSSNYQNAAPSQFQPLHYNLNLTLRDVRNTVFEGNAKLFAQTLETTNGIAIHATRIRNLDTNHIRVVNCDSGETLCVTNVRQVDEVVVIETAQKIDAKTNLRLDINGFISSDSTPHLYKQIPTGKWRVPVMIGSVFEPTSARHVFPAFDNHNQKSTFSVCVSHPPQFSVISNSEVLSNQTSTTCFTKTVPLTAQQLSIVAFDETAHLNYNKSSSDGTFLPEFNIVFNLKSNFRSAQYEWIYGEVSKVMNLMSKWSKFSYPLDKLNIVVAPVATGHSALGVMTLPAQAVAYQKHTSTHETLIKEVIGQWMEGIVTTEHTCFEKALVQYLEWKINEELQIVKKTRKLEIAKIRPRNLNETSDQLRVIRSVQQNDKILCSPRFVEVFYTLDETYGENTVVGIIRVIFEKFAFSTATISDWQNAAETATGRSEAGKLIGEWFARPTKRPILQAVVQPQHVEFTQLTDELWSVPLEISGSNGLHLAVIQDKTQSIPFVSTDYVVIDPSRKSHAFVVYDAETYLRLIRCFGDASRCPSKEIGGAFSDLAAALIANILPVPETQDIPKWKSVFKFMAQQNLVEGTAACCVEHAIQEMRKCSYWDIQDFCTKIAFNSVLTRTRLMFQHFSTFLLTVLIFSPGFIEARRSSSGSGGFSSRGQSASRGSVGQTNTGGGFNNNQGGFHQNTNNGGFNNNNVRPNTNQGNFHPNTNQGNFNNGNNFRPNTNTGFHSGSGLGSSSSSGTFKKALIGGALGAAGGIIAYEAGKAIIRSATDPFNYNGRSYHWDNAQVKQGEFQCSMPLSQLTGQSGTTTTTTTTTAAPGDANASSTTVAPTSTTTLSPDQVLQNVQYSNGERPKTIVWGCKVGRETCCGTDCCPVQNQASNTGRSGGGSTIGTVIFIIFLISLLLCCGCCIGAYCCCRQVFDCFQSDNNGRKDDDYQEDYQNQQNYQMQNYAQPQQQQPFQQPNYQQGGYQQPPNQGYPQGGNYYPPAQYPSQPNY</sequence>
<reference evidence="5" key="1">
    <citation type="submission" date="2022-11" db="EMBL/GenBank/DDBJ databases">
        <authorList>
            <person name="Kikuchi T."/>
        </authorList>
    </citation>
    <scope>NUCLEOTIDE SEQUENCE</scope>
    <source>
        <strain evidence="5">PS1010</strain>
    </source>
</reference>
<dbReference type="InterPro" id="IPR027268">
    <property type="entry name" value="Peptidase_M4/M1_CTD_sf"/>
</dbReference>
<keyword evidence="2" id="KW-0812">Transmembrane</keyword>
<feature type="compositionally biased region" description="Low complexity" evidence="1">
    <location>
        <begin position="820"/>
        <end position="872"/>
    </location>
</feature>
<feature type="transmembrane region" description="Helical" evidence="2">
    <location>
        <begin position="1040"/>
        <end position="1060"/>
    </location>
</feature>
<accession>A0A9P1III2</accession>
<evidence type="ECO:0000259" key="3">
    <source>
        <dbReference type="Pfam" id="PF01705"/>
    </source>
</evidence>
<dbReference type="PANTHER" id="PTHR47520:SF8">
    <property type="entry name" value="CX DOMAIN-CONTAINING PROTEIN"/>
    <property type="match status" value="1"/>
</dbReference>
<feature type="transmembrane region" description="Helical" evidence="2">
    <location>
        <begin position="12"/>
        <end position="36"/>
    </location>
</feature>
<feature type="compositionally biased region" description="Low complexity" evidence="1">
    <location>
        <begin position="800"/>
        <end position="813"/>
    </location>
</feature>
<dbReference type="Gene3D" id="1.10.390.10">
    <property type="entry name" value="Neutral Protease Domain 2"/>
    <property type="match status" value="1"/>
</dbReference>
<proteinExistence type="predicted"/>
<dbReference type="AlphaFoldDB" id="A0A9P1III2"/>
<gene>
    <name evidence="5" type="ORF">CAMP_LOCUS7730</name>
</gene>
<dbReference type="Gene3D" id="2.60.40.1730">
    <property type="entry name" value="tricorn interacting facor f3 domain"/>
    <property type="match status" value="1"/>
</dbReference>
<name>A0A9P1III2_9PELO</name>
<feature type="region of interest" description="Disordered" evidence="1">
    <location>
        <begin position="81"/>
        <end position="110"/>
    </location>
</feature>
<dbReference type="OrthoDB" id="10031169at2759"/>
<feature type="region of interest" description="Disordered" evidence="1">
    <location>
        <begin position="945"/>
        <end position="979"/>
    </location>
</feature>
<dbReference type="SUPFAM" id="SSF63737">
    <property type="entry name" value="Leukotriene A4 hydrolase N-terminal domain"/>
    <property type="match status" value="1"/>
</dbReference>
<dbReference type="InterPro" id="IPR045357">
    <property type="entry name" value="Aminopeptidase_N-like_N"/>
</dbReference>
<dbReference type="SUPFAM" id="SSF55486">
    <property type="entry name" value="Metalloproteases ('zincins'), catalytic domain"/>
    <property type="match status" value="1"/>
</dbReference>
<feature type="region of interest" description="Disordered" evidence="1">
    <location>
        <begin position="792"/>
        <end position="884"/>
    </location>
</feature>
<organism evidence="5 6">
    <name type="scientific">Caenorhabditis angaria</name>
    <dbReference type="NCBI Taxonomy" id="860376"/>
    <lineage>
        <taxon>Eukaryota</taxon>
        <taxon>Metazoa</taxon>
        <taxon>Ecdysozoa</taxon>
        <taxon>Nematoda</taxon>
        <taxon>Chromadorea</taxon>
        <taxon>Rhabditida</taxon>
        <taxon>Rhabditina</taxon>
        <taxon>Rhabditomorpha</taxon>
        <taxon>Rhabditoidea</taxon>
        <taxon>Rhabditidae</taxon>
        <taxon>Peloderinae</taxon>
        <taxon>Caenorhabditis</taxon>
    </lineage>
</organism>
<evidence type="ECO:0000256" key="1">
    <source>
        <dbReference type="SAM" id="MobiDB-lite"/>
    </source>
</evidence>
<dbReference type="InterPro" id="IPR042097">
    <property type="entry name" value="Aminopeptidase_N-like_N_sf"/>
</dbReference>
<feature type="domain" description="CX" evidence="3">
    <location>
        <begin position="983"/>
        <end position="1019"/>
    </location>
</feature>
<dbReference type="Pfam" id="PF01705">
    <property type="entry name" value="CX"/>
    <property type="match status" value="1"/>
</dbReference>
<comment type="caution">
    <text evidence="5">The sequence shown here is derived from an EMBL/GenBank/DDBJ whole genome shotgun (WGS) entry which is preliminary data.</text>
</comment>
<evidence type="ECO:0000256" key="2">
    <source>
        <dbReference type="SAM" id="Phobius"/>
    </source>
</evidence>
<feature type="compositionally biased region" description="Low complexity" evidence="1">
    <location>
        <begin position="969"/>
        <end position="979"/>
    </location>
</feature>
<feature type="compositionally biased region" description="Low complexity" evidence="1">
    <location>
        <begin position="945"/>
        <end position="961"/>
    </location>
</feature>
<dbReference type="PANTHER" id="PTHR47520">
    <property type="entry name" value="CX DOMAIN-CONTAINING PROTEIN-RELATED"/>
    <property type="match status" value="1"/>
</dbReference>
<evidence type="ECO:0000313" key="5">
    <source>
        <dbReference type="EMBL" id="CAI5445093.1"/>
    </source>
</evidence>
<keyword evidence="2" id="KW-1133">Transmembrane helix</keyword>
<feature type="domain" description="Aminopeptidase N-like N-terminal" evidence="4">
    <location>
        <begin position="164"/>
        <end position="340"/>
    </location>
</feature>